<dbReference type="Pfam" id="PF00202">
    <property type="entry name" value="Aminotran_3"/>
    <property type="match status" value="1"/>
</dbReference>
<dbReference type="GO" id="GO:0030170">
    <property type="term" value="F:pyridoxal phosphate binding"/>
    <property type="evidence" value="ECO:0007669"/>
    <property type="project" value="InterPro"/>
</dbReference>
<keyword evidence="3" id="KW-0808">Transferase</keyword>
<dbReference type="EMBL" id="WBMR01000003">
    <property type="protein sequence ID" value="KAB2388808.1"/>
    <property type="molecule type" value="Genomic_DNA"/>
</dbReference>
<dbReference type="SUPFAM" id="SSF53383">
    <property type="entry name" value="PLP-dependent transferases"/>
    <property type="match status" value="1"/>
</dbReference>
<comment type="caution">
    <text evidence="3">The sequence shown here is derived from an EMBL/GenBank/DDBJ whole genome shotgun (WGS) entry which is preliminary data.</text>
</comment>
<evidence type="ECO:0000313" key="3">
    <source>
        <dbReference type="EMBL" id="KAB2388808.1"/>
    </source>
</evidence>
<dbReference type="Gene3D" id="3.40.640.10">
    <property type="entry name" value="Type I PLP-dependent aspartate aminotransferase-like (Major domain)"/>
    <property type="match status" value="1"/>
</dbReference>
<feature type="compositionally biased region" description="Basic residues" evidence="2">
    <location>
        <begin position="276"/>
        <end position="286"/>
    </location>
</feature>
<keyword evidence="3" id="KW-0032">Aminotransferase</keyword>
<evidence type="ECO:0000256" key="2">
    <source>
        <dbReference type="SAM" id="MobiDB-lite"/>
    </source>
</evidence>
<reference evidence="3 4" key="1">
    <citation type="submission" date="2019-09" db="EMBL/GenBank/DDBJ databases">
        <title>Actinomadura physcomitrii sp. nov., a novel actinomycete isolated from moss [Physcomitrium sphaericum (Ludw) Fuernr].</title>
        <authorList>
            <person name="Liu C."/>
            <person name="Zhuang X."/>
        </authorList>
    </citation>
    <scope>NUCLEOTIDE SEQUENCE [LARGE SCALE GENOMIC DNA]</scope>
    <source>
        <strain evidence="3 4">CYP1-1B</strain>
    </source>
</reference>
<organism evidence="3 4">
    <name type="scientific">Actinomadura montaniterrae</name>
    <dbReference type="NCBI Taxonomy" id="1803903"/>
    <lineage>
        <taxon>Bacteria</taxon>
        <taxon>Bacillati</taxon>
        <taxon>Actinomycetota</taxon>
        <taxon>Actinomycetes</taxon>
        <taxon>Streptosporangiales</taxon>
        <taxon>Thermomonosporaceae</taxon>
        <taxon>Actinomadura</taxon>
    </lineage>
</organism>
<accession>A0A6L3W741</accession>
<protein>
    <submittedName>
        <fullName evidence="3">Aminotransferase class III-fold pyridoxal phosphate-dependent enzyme</fullName>
    </submittedName>
</protein>
<keyword evidence="4" id="KW-1185">Reference proteome</keyword>
<evidence type="ECO:0000313" key="4">
    <source>
        <dbReference type="Proteomes" id="UP000483004"/>
    </source>
</evidence>
<dbReference type="OrthoDB" id="4510254at2"/>
<dbReference type="PANTHER" id="PTHR43713:SF3">
    <property type="entry name" value="GLUTAMATE-1-SEMIALDEHYDE 2,1-AMINOMUTASE 1, CHLOROPLASTIC-RELATED"/>
    <property type="match status" value="1"/>
</dbReference>
<dbReference type="GO" id="GO:0008483">
    <property type="term" value="F:transaminase activity"/>
    <property type="evidence" value="ECO:0007669"/>
    <property type="project" value="UniProtKB-KW"/>
</dbReference>
<dbReference type="AlphaFoldDB" id="A0A6L3W741"/>
<proteinExistence type="predicted"/>
<comment type="cofactor">
    <cofactor evidence="1">
        <name>pyridoxal 5'-phosphate</name>
        <dbReference type="ChEBI" id="CHEBI:597326"/>
    </cofactor>
</comment>
<feature type="region of interest" description="Disordered" evidence="2">
    <location>
        <begin position="98"/>
        <end position="134"/>
    </location>
</feature>
<dbReference type="InterPro" id="IPR015424">
    <property type="entry name" value="PyrdxlP-dep_Trfase"/>
</dbReference>
<sequence length="299" mass="33203">MAPWRDLLSFVFGDMVWPDTRLHHSWPSLCGGDRTGLRRRVAPKKQQAYHAGYEQIWGTGLRPTVDTQGRGSWTGKRTYLIELTTSAEIVHPVIQGERAASRGEAFQQRQAPRPARRRGSWPPGGRRPRCRGGPRAASRRLLCLWLLPWSRAVTGPNDLDSVRALYEAHPDRIAAVIMEPIPHNVGALASTWEFVAGLRALTTEDGSLLIFDEVITGFRHALGGYKQVCGVLPDLTTFGEAMGNGNPLAGLAGPRRMTDRGFLMLPLVQKAQPHLFRPHRAGRRPHSGSGPRRPPHNPR</sequence>
<evidence type="ECO:0000256" key="1">
    <source>
        <dbReference type="ARBA" id="ARBA00001933"/>
    </source>
</evidence>
<dbReference type="InterPro" id="IPR005814">
    <property type="entry name" value="Aminotrans_3"/>
</dbReference>
<name>A0A6L3W741_9ACTN</name>
<dbReference type="Proteomes" id="UP000483004">
    <property type="component" value="Unassembled WGS sequence"/>
</dbReference>
<feature type="region of interest" description="Disordered" evidence="2">
    <location>
        <begin position="275"/>
        <end position="299"/>
    </location>
</feature>
<dbReference type="InterPro" id="IPR015421">
    <property type="entry name" value="PyrdxlP-dep_Trfase_major"/>
</dbReference>
<dbReference type="PANTHER" id="PTHR43713">
    <property type="entry name" value="GLUTAMATE-1-SEMIALDEHYDE 2,1-AMINOMUTASE"/>
    <property type="match status" value="1"/>
</dbReference>
<gene>
    <name evidence="3" type="ORF">F9B16_02485</name>
</gene>